<feature type="compositionally biased region" description="Low complexity" evidence="12">
    <location>
        <begin position="851"/>
        <end position="862"/>
    </location>
</feature>
<dbReference type="InterPro" id="IPR036621">
    <property type="entry name" value="Anticodon-bd_dom_sf"/>
</dbReference>
<dbReference type="PROSITE" id="PS50908">
    <property type="entry name" value="RWD"/>
    <property type="match status" value="1"/>
</dbReference>
<feature type="region of interest" description="Disordered" evidence="12">
    <location>
        <begin position="990"/>
        <end position="1076"/>
    </location>
</feature>
<evidence type="ECO:0000259" key="14">
    <source>
        <dbReference type="PROSITE" id="PS50908"/>
    </source>
</evidence>
<dbReference type="SMART" id="SM00591">
    <property type="entry name" value="RWD"/>
    <property type="match status" value="1"/>
</dbReference>
<dbReference type="InterPro" id="IPR045864">
    <property type="entry name" value="aa-tRNA-synth_II/BPL/LPL"/>
</dbReference>
<dbReference type="Gene3D" id="3.30.200.20">
    <property type="entry name" value="Phosphorylase Kinase, domain 1"/>
    <property type="match status" value="1"/>
</dbReference>
<dbReference type="InterPro" id="IPR008271">
    <property type="entry name" value="Ser/Thr_kinase_AS"/>
</dbReference>
<feature type="compositionally biased region" description="Gly residues" evidence="12">
    <location>
        <begin position="1784"/>
        <end position="1805"/>
    </location>
</feature>
<gene>
    <name evidence="15" type="primary">GCN2_2</name>
    <name evidence="15" type="ORF">IWQ60_003723</name>
</gene>
<dbReference type="InterPro" id="IPR017441">
    <property type="entry name" value="Protein_kinase_ATP_BS"/>
</dbReference>
<dbReference type="Gene3D" id="3.10.110.10">
    <property type="entry name" value="Ubiquitin Conjugating Enzyme"/>
    <property type="match status" value="1"/>
</dbReference>
<dbReference type="GO" id="GO:0005524">
    <property type="term" value="F:ATP binding"/>
    <property type="evidence" value="ECO:0007669"/>
    <property type="project" value="UniProtKB-UniRule"/>
</dbReference>
<dbReference type="Proteomes" id="UP001150569">
    <property type="component" value="Unassembled WGS sequence"/>
</dbReference>
<evidence type="ECO:0000256" key="4">
    <source>
        <dbReference type="ARBA" id="ARBA00022741"/>
    </source>
</evidence>
<evidence type="ECO:0000256" key="7">
    <source>
        <dbReference type="ARBA" id="ARBA00037982"/>
    </source>
</evidence>
<proteinExistence type="inferred from homology"/>
<evidence type="ECO:0000256" key="11">
    <source>
        <dbReference type="SAM" id="Coils"/>
    </source>
</evidence>
<feature type="domain" description="Protein kinase" evidence="13">
    <location>
        <begin position="365"/>
        <end position="672"/>
    </location>
</feature>
<dbReference type="GO" id="GO:0004694">
    <property type="term" value="F:eukaryotic translation initiation factor 2alpha kinase activity"/>
    <property type="evidence" value="ECO:0007669"/>
    <property type="project" value="UniProtKB-ARBA"/>
</dbReference>
<dbReference type="SUPFAM" id="SSF56112">
    <property type="entry name" value="Protein kinase-like (PK-like)"/>
    <property type="match status" value="2"/>
</dbReference>
<keyword evidence="6 10" id="KW-0067">ATP-binding</keyword>
<feature type="region of interest" description="Disordered" evidence="12">
    <location>
        <begin position="843"/>
        <end position="882"/>
    </location>
</feature>
<feature type="compositionally biased region" description="Gly residues" evidence="12">
    <location>
        <begin position="2002"/>
        <end position="2017"/>
    </location>
</feature>
<feature type="domain" description="RWD" evidence="14">
    <location>
        <begin position="65"/>
        <end position="177"/>
    </location>
</feature>
<dbReference type="GO" id="GO:0003743">
    <property type="term" value="F:translation initiation factor activity"/>
    <property type="evidence" value="ECO:0007669"/>
    <property type="project" value="UniProtKB-KW"/>
</dbReference>
<dbReference type="InterPro" id="IPR016135">
    <property type="entry name" value="UBQ-conjugating_enzyme/RWD"/>
</dbReference>
<evidence type="ECO:0000256" key="5">
    <source>
        <dbReference type="ARBA" id="ARBA00022777"/>
    </source>
</evidence>
<keyword evidence="16" id="KW-1185">Reference proteome</keyword>
<dbReference type="Gene3D" id="3.40.50.800">
    <property type="entry name" value="Anticodon-binding domain"/>
    <property type="match status" value="1"/>
</dbReference>
<evidence type="ECO:0000256" key="12">
    <source>
        <dbReference type="SAM" id="MobiDB-lite"/>
    </source>
</evidence>
<keyword evidence="2" id="KW-0723">Serine/threonine-protein kinase</keyword>
<feature type="compositionally biased region" description="Low complexity" evidence="12">
    <location>
        <begin position="952"/>
        <end position="968"/>
    </location>
</feature>
<keyword evidence="4 10" id="KW-0547">Nucleotide-binding</keyword>
<feature type="binding site" evidence="10">
    <location>
        <position position="803"/>
    </location>
    <ligand>
        <name>ATP</name>
        <dbReference type="ChEBI" id="CHEBI:30616"/>
    </ligand>
</feature>
<dbReference type="GO" id="GO:0009893">
    <property type="term" value="P:positive regulation of metabolic process"/>
    <property type="evidence" value="ECO:0007669"/>
    <property type="project" value="UniProtKB-ARBA"/>
</dbReference>
<dbReference type="EMBL" id="JANBPT010000165">
    <property type="protein sequence ID" value="KAJ1926511.1"/>
    <property type="molecule type" value="Genomic_DNA"/>
</dbReference>
<feature type="region of interest" description="Disordered" evidence="12">
    <location>
        <begin position="451"/>
        <end position="488"/>
    </location>
</feature>
<dbReference type="SUPFAM" id="SSF54495">
    <property type="entry name" value="UBC-like"/>
    <property type="match status" value="1"/>
</dbReference>
<feature type="domain" description="Protein kinase" evidence="13">
    <location>
        <begin position="773"/>
        <end position="1287"/>
    </location>
</feature>
<keyword evidence="11" id="KW-0175">Coiled coil</keyword>
<dbReference type="Gene3D" id="3.30.930.10">
    <property type="entry name" value="Bira Bifunctional Protein, Domain 2"/>
    <property type="match status" value="1"/>
</dbReference>
<dbReference type="PANTHER" id="PTHR11042">
    <property type="entry name" value="EUKARYOTIC TRANSLATION INITIATION FACTOR 2-ALPHA KINASE EIF2-ALPHA KINASE -RELATED"/>
    <property type="match status" value="1"/>
</dbReference>
<dbReference type="PROSITE" id="PS50011">
    <property type="entry name" value="PROTEIN_KINASE_DOM"/>
    <property type="match status" value="2"/>
</dbReference>
<dbReference type="GO" id="GO:0007165">
    <property type="term" value="P:signal transduction"/>
    <property type="evidence" value="ECO:0007669"/>
    <property type="project" value="UniProtKB-ARBA"/>
</dbReference>
<accession>A0A9W8DUI8</accession>
<keyword evidence="15" id="KW-0648">Protein biosynthesis</keyword>
<feature type="compositionally biased region" description="Low complexity" evidence="12">
    <location>
        <begin position="1011"/>
        <end position="1025"/>
    </location>
</feature>
<name>A0A9W8DUI8_9FUNG</name>
<dbReference type="Pfam" id="PF13393">
    <property type="entry name" value="tRNA-synt_His"/>
    <property type="match status" value="1"/>
</dbReference>
<feature type="compositionally biased region" description="Low complexity" evidence="12">
    <location>
        <begin position="934"/>
        <end position="943"/>
    </location>
</feature>
<evidence type="ECO:0000256" key="8">
    <source>
        <dbReference type="ARBA" id="ARBA00047899"/>
    </source>
</evidence>
<dbReference type="PROSITE" id="PS00107">
    <property type="entry name" value="PROTEIN_KINASE_ATP"/>
    <property type="match status" value="1"/>
</dbReference>
<evidence type="ECO:0000256" key="3">
    <source>
        <dbReference type="ARBA" id="ARBA00022679"/>
    </source>
</evidence>
<dbReference type="InterPro" id="IPR041715">
    <property type="entry name" value="HisRS-like_core"/>
</dbReference>
<feature type="compositionally biased region" description="Gly residues" evidence="12">
    <location>
        <begin position="1980"/>
        <end position="1989"/>
    </location>
</feature>
<dbReference type="SUPFAM" id="SSF55681">
    <property type="entry name" value="Class II aaRS and biotin synthetases"/>
    <property type="match status" value="1"/>
</dbReference>
<comment type="catalytic activity">
    <reaction evidence="9">
        <text>L-seryl-[protein] + ATP = O-phospho-L-seryl-[protein] + ADP + H(+)</text>
        <dbReference type="Rhea" id="RHEA:17989"/>
        <dbReference type="Rhea" id="RHEA-COMP:9863"/>
        <dbReference type="Rhea" id="RHEA-COMP:11604"/>
        <dbReference type="ChEBI" id="CHEBI:15378"/>
        <dbReference type="ChEBI" id="CHEBI:29999"/>
        <dbReference type="ChEBI" id="CHEBI:30616"/>
        <dbReference type="ChEBI" id="CHEBI:83421"/>
        <dbReference type="ChEBI" id="CHEBI:456216"/>
        <dbReference type="EC" id="2.7.11.1"/>
    </reaction>
</comment>
<keyword evidence="5 15" id="KW-0418">Kinase</keyword>
<dbReference type="InterPro" id="IPR011009">
    <property type="entry name" value="Kinase-like_dom_sf"/>
</dbReference>
<dbReference type="PANTHER" id="PTHR11042:SF136">
    <property type="entry name" value="EIF-2-ALPHA KINASE GCN2"/>
    <property type="match status" value="1"/>
</dbReference>
<evidence type="ECO:0000256" key="6">
    <source>
        <dbReference type="ARBA" id="ARBA00022840"/>
    </source>
</evidence>
<protein>
    <recommendedName>
        <fullName evidence="1">non-specific serine/threonine protein kinase</fullName>
        <ecNumber evidence="1">2.7.11.1</ecNumber>
    </recommendedName>
</protein>
<feature type="region of interest" description="Disordered" evidence="12">
    <location>
        <begin position="1964"/>
        <end position="2017"/>
    </location>
</feature>
<feature type="compositionally biased region" description="Low complexity" evidence="12">
    <location>
        <begin position="1055"/>
        <end position="1072"/>
    </location>
</feature>
<evidence type="ECO:0000256" key="9">
    <source>
        <dbReference type="ARBA" id="ARBA00048679"/>
    </source>
</evidence>
<dbReference type="InterPro" id="IPR000719">
    <property type="entry name" value="Prot_kinase_dom"/>
</dbReference>
<sequence>MWPGDPASGLRHVRPALDLPFLIHLHTSPLRHGHPATFAIPARARPADPMADDLSMGELQELQANELAALEAIYMQDYERVEAAGVWKIASPAPEFRLTLRPLEPALQQKVSVVLQVRFTKLYPRKPPVVSIAAARGLEPDQERDLAVLIDSTLTTSLGSEMIFELANAVQEYITTHHAALPDPNKPAAAASSYQAMVQRTEQELQAEQVQAEAERYRQRQAAAEAQLLASRDLERRINEELDHKRSIMWQERQRQRQYAANSGPGMIGGDMSTVGQTRKGSADDPDTVAQLLASAHLPLNWRPLVVLPEPALLVPEDPRGGVYRHLACAPPRPFAGIGSLCSATALPMSSGAHTGHPTLAFGSTPGRPRHGGGAPSSLLGQAEPPSASQLPVTLHQLAFHHPYYRTTVGAKRLTKLVKEIERLKLLHHEAVVATLDCQIIQRTDTTALNLQAAPPPETPARGMARARTTPAVNHQHDSTGRSPPPTEPYPSVCVLSESIDNGFTLAHALRTCGPLSWVQAKHYLKQLLYGLVYLHASGFVHRALSCQTILLTTDERHTRVAKLMFIGYLFTLSTMNRQFPFDGHEASDSPSGSAEPAVQPGKKCDLYDLGVAALHMLLGSDAVIRLGSPEACLRTLPGQVPEPMVAALDRALARDPRQRPTALELLADPFFRETGEEGEGGERIPALYLLGGPTRSSSPLAGYDTDRDFPRHAAARHPTTSTGAPPPSVAAKTSLARLTAAGLAYQPPVPLHRRASTSSRPRSPLSRYRADFEEIEFLGKGGFGEVVKARNRLDDRYYAIKKIRLDPRDVETNRKILREVTTLSRLHHEYVVRYYTTWFEDGDGGGRSGPGSDSEFSSSEYTTDETEEASHGEDGIPNTSFHNDLLFVDESRSRSRGGIHFGRIGGEYTKSTLPSSCSDSDTDADSSRRPVRSRTTVPSRPSFSALRVTVSSPSASDTSSDSADHAAGQPTCSTSKFFAVSPGSPAAGRDLLPSLSASTSHTSLPGGAGPLSSSSSQSSAVAGRPSPPASPVSSLGVDFGHSVSPRRPPRRRPPSSTRSSASAGGASSSAPRRGRRAYRTLYIQMEYCEKSTMRDAMNHGLGLDEAWRLFRQILEGLVYIHAQGMIHRDLKPSNLFLDANGDVKIGDFGLATSNLAHADPVARARPHHLDHRGLDDSLTADVGTALYVAPEVAAAARGETGTTGTRYNQKVDMYSLGIIFFEMIYPLRTGMERAKVLNDLRRPEVAFPREFPDGPLANQRRVITWLLHHEPRRRPTSLELYQSELLPPRMEDDYIQECVRTIANPSTPYYNRLMSALFDQYPDRPKDFTYDFNSDVAHLEHTNSVYYDRVHDYLTRVFRRHGAVEVCTPHLMPKLDVFDQFQRPVCVMDSTGTLVQLPYDLTLPFARYVARTKLSELKRFSFDKIYKANPVGGQPRQMYEVDFDSVWSHPANPVGGAEVVQVVDEVFADLPMYRTKSLVFLVSHSGLLEAVLDHIGVPEEHRRTACSFLRQLGVSQSLAQVRQNLMTQLNLPRSALDVLERLDVRGDLATIRDLVAGTLTDPRQRATAFEALDDLARLEATLRLFRLRHRLVYAPLLVNNYHYYRGHFFFQLVSDGKKREVLATGGRYDRLVQSFMGPTTSNAGRPGAVVAAAGVNIAVQKLILEVADYQSNVLRSLSRRQESVPPSFGLWSRKRCDVAIASFGRALLAERIAVAQELWLHNIRTDFLYDDNDATTAEMVARICINQGINWIVNLKLKTAPDHAEWPVGSSRRVRKPHSTGGTAAGGGTRYVHGTGGGSSDSGGTGIASIGYGAGRQVLLPDVRRSRSLEGPPDTPADLVIKVRNLIRRTEEEVTRADLPQYLASEIHEQQRFDLQLHEVKPRRGALHTGPGPAEFSDLAVTPRYESAHTAAAGPTVSDHGHPQSASAASSSVTAVSFDVDVIPGTGRFRMKERQRQIIADRALQRVREATAPSPSGTNSGGGGSGGSGHHHHHHHHHPGGHGSSGRKGSGVGGAGSTAGVPVLAVDLGVAVLRRLVWCNLLTEDGLKRGLDLCSAHQRDYLRQLVEAIAQQRVTYPQCPFVWLYSYRDDYTAVFPLTD</sequence>
<evidence type="ECO:0000259" key="13">
    <source>
        <dbReference type="PROSITE" id="PS50011"/>
    </source>
</evidence>
<dbReference type="Gene3D" id="1.10.510.10">
    <property type="entry name" value="Transferase(Phosphotransferase) domain 1"/>
    <property type="match status" value="2"/>
</dbReference>
<dbReference type="InterPro" id="IPR006575">
    <property type="entry name" value="RWD_dom"/>
</dbReference>
<keyword evidence="3 15" id="KW-0808">Transferase</keyword>
<organism evidence="15 16">
    <name type="scientific">Tieghemiomyces parasiticus</name>
    <dbReference type="NCBI Taxonomy" id="78921"/>
    <lineage>
        <taxon>Eukaryota</taxon>
        <taxon>Fungi</taxon>
        <taxon>Fungi incertae sedis</taxon>
        <taxon>Zoopagomycota</taxon>
        <taxon>Kickxellomycotina</taxon>
        <taxon>Dimargaritomycetes</taxon>
        <taxon>Dimargaritales</taxon>
        <taxon>Dimargaritaceae</taxon>
        <taxon>Tieghemiomyces</taxon>
    </lineage>
</organism>
<evidence type="ECO:0000313" key="15">
    <source>
        <dbReference type="EMBL" id="KAJ1926511.1"/>
    </source>
</evidence>
<dbReference type="EC" id="2.7.11.1" evidence="1"/>
<dbReference type="SMART" id="SM00220">
    <property type="entry name" value="S_TKc"/>
    <property type="match status" value="1"/>
</dbReference>
<comment type="catalytic activity">
    <reaction evidence="8">
        <text>L-threonyl-[protein] + ATP = O-phospho-L-threonyl-[protein] + ADP + H(+)</text>
        <dbReference type="Rhea" id="RHEA:46608"/>
        <dbReference type="Rhea" id="RHEA-COMP:11060"/>
        <dbReference type="Rhea" id="RHEA-COMP:11605"/>
        <dbReference type="ChEBI" id="CHEBI:15378"/>
        <dbReference type="ChEBI" id="CHEBI:30013"/>
        <dbReference type="ChEBI" id="CHEBI:30616"/>
        <dbReference type="ChEBI" id="CHEBI:61977"/>
        <dbReference type="ChEBI" id="CHEBI:456216"/>
        <dbReference type="EC" id="2.7.11.1"/>
    </reaction>
</comment>
<dbReference type="InterPro" id="IPR050339">
    <property type="entry name" value="CC_SR_Kinase"/>
</dbReference>
<dbReference type="OrthoDB" id="341578at2759"/>
<feature type="compositionally biased region" description="Basic residues" evidence="12">
    <location>
        <begin position="1990"/>
        <end position="2001"/>
    </location>
</feature>
<dbReference type="InterPro" id="IPR024435">
    <property type="entry name" value="HisRS-related_dom"/>
</dbReference>
<dbReference type="GO" id="GO:0005634">
    <property type="term" value="C:nucleus"/>
    <property type="evidence" value="ECO:0007669"/>
    <property type="project" value="TreeGrafter"/>
</dbReference>
<evidence type="ECO:0000256" key="2">
    <source>
        <dbReference type="ARBA" id="ARBA00022527"/>
    </source>
</evidence>
<dbReference type="Pfam" id="PF00069">
    <property type="entry name" value="Pkinase"/>
    <property type="match status" value="2"/>
</dbReference>
<feature type="region of interest" description="Disordered" evidence="12">
    <location>
        <begin position="582"/>
        <end position="601"/>
    </location>
</feature>
<feature type="region of interest" description="Disordered" evidence="12">
    <location>
        <begin position="911"/>
        <end position="971"/>
    </location>
</feature>
<evidence type="ECO:0000313" key="16">
    <source>
        <dbReference type="Proteomes" id="UP001150569"/>
    </source>
</evidence>
<feature type="coiled-coil region" evidence="11">
    <location>
        <begin position="191"/>
        <end position="227"/>
    </location>
</feature>
<feature type="region of interest" description="Disordered" evidence="12">
    <location>
        <begin position="356"/>
        <end position="388"/>
    </location>
</feature>
<feature type="region of interest" description="Disordered" evidence="12">
    <location>
        <begin position="1767"/>
        <end position="1805"/>
    </location>
</feature>
<evidence type="ECO:0000256" key="10">
    <source>
        <dbReference type="PROSITE-ProRule" id="PRU10141"/>
    </source>
</evidence>
<evidence type="ECO:0000256" key="1">
    <source>
        <dbReference type="ARBA" id="ARBA00012513"/>
    </source>
</evidence>
<dbReference type="Pfam" id="PF05773">
    <property type="entry name" value="RWD"/>
    <property type="match status" value="1"/>
</dbReference>
<comment type="caution">
    <text evidence="15">The sequence shown here is derived from an EMBL/GenBank/DDBJ whole genome shotgun (WGS) entry which is preliminary data.</text>
</comment>
<dbReference type="Pfam" id="PF12745">
    <property type="entry name" value="HGTP_anticodon2"/>
    <property type="match status" value="1"/>
</dbReference>
<keyword evidence="15" id="KW-0396">Initiation factor</keyword>
<feature type="region of interest" description="Disordered" evidence="12">
    <location>
        <begin position="1909"/>
        <end position="1934"/>
    </location>
</feature>
<dbReference type="FunFam" id="3.10.110.10:FF:000050">
    <property type="entry name" value="eIF-2-alpha kinase GCN2"/>
    <property type="match status" value="1"/>
</dbReference>
<reference evidence="15" key="1">
    <citation type="submission" date="2022-07" db="EMBL/GenBank/DDBJ databases">
        <title>Phylogenomic reconstructions and comparative analyses of Kickxellomycotina fungi.</title>
        <authorList>
            <person name="Reynolds N.K."/>
            <person name="Stajich J.E."/>
            <person name="Barry K."/>
            <person name="Grigoriev I.V."/>
            <person name="Crous P."/>
            <person name="Smith M.E."/>
        </authorList>
    </citation>
    <scope>NUCLEOTIDE SEQUENCE</scope>
    <source>
        <strain evidence="15">RSA 861</strain>
    </source>
</reference>
<dbReference type="CDD" id="cd23823">
    <property type="entry name" value="RWD_GCN2"/>
    <property type="match status" value="1"/>
</dbReference>
<dbReference type="PROSITE" id="PS00108">
    <property type="entry name" value="PROTEIN_KINASE_ST"/>
    <property type="match status" value="1"/>
</dbReference>
<dbReference type="GO" id="GO:0005829">
    <property type="term" value="C:cytosol"/>
    <property type="evidence" value="ECO:0007669"/>
    <property type="project" value="TreeGrafter"/>
</dbReference>
<comment type="similarity">
    <text evidence="7">Belongs to the protein kinase superfamily. Ser/Thr protein kinase family. GCN2 subfamily.</text>
</comment>